<sequence length="201" mass="23790">MVDEKIVKDIFANFYKENNEITNPKSNPKSLSFLNFLKYFEKQRLLKSSYHTLLFKSEKNSAEVNLFWIRYSIAEWQEAIDDSKLDDVFRCPYSNLRRAFSLCTTKDTLIKESDKLLIPFMVEGENIQQIFATMIDYDDFKDLAYEDPTNPLLLINIMSNIEEFIFDTKIRVYFESLINDSEVEKPTNSWISDYDLEVCVK</sequence>
<reference evidence="1 2" key="1">
    <citation type="submission" date="2021-06" db="EMBL/GenBank/DDBJ databases">
        <authorList>
            <person name="Kallberg Y."/>
            <person name="Tangrot J."/>
            <person name="Rosling A."/>
        </authorList>
    </citation>
    <scope>NUCLEOTIDE SEQUENCE [LARGE SCALE GENOMIC DNA]</scope>
    <source>
        <strain evidence="1 2">120-4 pot B 10/14</strain>
    </source>
</reference>
<proteinExistence type="predicted"/>
<feature type="non-terminal residue" evidence="1">
    <location>
        <position position="201"/>
    </location>
</feature>
<keyword evidence="2" id="KW-1185">Reference proteome</keyword>
<protein>
    <submittedName>
        <fullName evidence="1">6192_t:CDS:1</fullName>
    </submittedName>
</protein>
<gene>
    <name evidence="1" type="ORF">GMARGA_LOCUS31398</name>
</gene>
<name>A0ABN7WID0_GIGMA</name>
<evidence type="ECO:0000313" key="1">
    <source>
        <dbReference type="EMBL" id="CAG8833126.1"/>
    </source>
</evidence>
<evidence type="ECO:0000313" key="2">
    <source>
        <dbReference type="Proteomes" id="UP000789901"/>
    </source>
</evidence>
<accession>A0ABN7WID0</accession>
<comment type="caution">
    <text evidence="1">The sequence shown here is derived from an EMBL/GenBank/DDBJ whole genome shotgun (WGS) entry which is preliminary data.</text>
</comment>
<dbReference type="Proteomes" id="UP000789901">
    <property type="component" value="Unassembled WGS sequence"/>
</dbReference>
<dbReference type="EMBL" id="CAJVQB010046760">
    <property type="protein sequence ID" value="CAG8833126.1"/>
    <property type="molecule type" value="Genomic_DNA"/>
</dbReference>
<organism evidence="1 2">
    <name type="scientific">Gigaspora margarita</name>
    <dbReference type="NCBI Taxonomy" id="4874"/>
    <lineage>
        <taxon>Eukaryota</taxon>
        <taxon>Fungi</taxon>
        <taxon>Fungi incertae sedis</taxon>
        <taxon>Mucoromycota</taxon>
        <taxon>Glomeromycotina</taxon>
        <taxon>Glomeromycetes</taxon>
        <taxon>Diversisporales</taxon>
        <taxon>Gigasporaceae</taxon>
        <taxon>Gigaspora</taxon>
    </lineage>
</organism>